<organism evidence="1">
    <name type="scientific">bioreactor metagenome</name>
    <dbReference type="NCBI Taxonomy" id="1076179"/>
    <lineage>
        <taxon>unclassified sequences</taxon>
        <taxon>metagenomes</taxon>
        <taxon>ecological metagenomes</taxon>
    </lineage>
</organism>
<proteinExistence type="predicted"/>
<sequence>MGFFRTLLRHFPETFFAHCGHVDGGHKGVEALVGADVGGRLVSAYMLLSCLESQYKGSLSIHVVGLAYNPSGHFSHKLGGGGQEAEVRAAEAEAVAQGLAFAHRYVDP</sequence>
<protein>
    <submittedName>
        <fullName evidence="1">Uncharacterized protein</fullName>
    </submittedName>
</protein>
<dbReference type="EMBL" id="VSSQ01085603">
    <property type="protein sequence ID" value="MPN33210.1"/>
    <property type="molecule type" value="Genomic_DNA"/>
</dbReference>
<comment type="caution">
    <text evidence="1">The sequence shown here is derived from an EMBL/GenBank/DDBJ whole genome shotgun (WGS) entry which is preliminary data.</text>
</comment>
<accession>A0A645H3D7</accession>
<dbReference type="AlphaFoldDB" id="A0A645H3D7"/>
<reference evidence="1" key="1">
    <citation type="submission" date="2019-08" db="EMBL/GenBank/DDBJ databases">
        <authorList>
            <person name="Kucharzyk K."/>
            <person name="Murdoch R.W."/>
            <person name="Higgins S."/>
            <person name="Loffler F."/>
        </authorList>
    </citation>
    <scope>NUCLEOTIDE SEQUENCE</scope>
</reference>
<name>A0A645H3D7_9ZZZZ</name>
<gene>
    <name evidence="1" type="ORF">SDC9_180694</name>
</gene>
<evidence type="ECO:0000313" key="1">
    <source>
        <dbReference type="EMBL" id="MPN33210.1"/>
    </source>
</evidence>